<organism evidence="1 2">
    <name type="scientific">Trichonephila inaurata madagascariensis</name>
    <dbReference type="NCBI Taxonomy" id="2747483"/>
    <lineage>
        <taxon>Eukaryota</taxon>
        <taxon>Metazoa</taxon>
        <taxon>Ecdysozoa</taxon>
        <taxon>Arthropoda</taxon>
        <taxon>Chelicerata</taxon>
        <taxon>Arachnida</taxon>
        <taxon>Araneae</taxon>
        <taxon>Araneomorphae</taxon>
        <taxon>Entelegynae</taxon>
        <taxon>Araneoidea</taxon>
        <taxon>Nephilidae</taxon>
        <taxon>Trichonephila</taxon>
        <taxon>Trichonephila inaurata</taxon>
    </lineage>
</organism>
<name>A0A8X6YIC6_9ARAC</name>
<accession>A0A8X6YIC6</accession>
<dbReference type="AlphaFoldDB" id="A0A8X6YIC6"/>
<reference evidence="1" key="1">
    <citation type="submission" date="2020-08" db="EMBL/GenBank/DDBJ databases">
        <title>Multicomponent nature underlies the extraordinary mechanical properties of spider dragline silk.</title>
        <authorList>
            <person name="Kono N."/>
            <person name="Nakamura H."/>
            <person name="Mori M."/>
            <person name="Yoshida Y."/>
            <person name="Ohtoshi R."/>
            <person name="Malay A.D."/>
            <person name="Moran D.A.P."/>
            <person name="Tomita M."/>
            <person name="Numata K."/>
            <person name="Arakawa K."/>
        </authorList>
    </citation>
    <scope>NUCLEOTIDE SEQUENCE</scope>
</reference>
<dbReference type="Proteomes" id="UP000886998">
    <property type="component" value="Unassembled WGS sequence"/>
</dbReference>
<sequence length="89" mass="9719">MDSLTSCWCGPNNRSLWSLLNAIASDDPSEHLDYLSTTPPLFLQSPSLVVLQGASLLSQKGPVNCHKVGHFYICYDSQIYGCCGPKAEQ</sequence>
<comment type="caution">
    <text evidence="1">The sequence shown here is derived from an EMBL/GenBank/DDBJ whole genome shotgun (WGS) entry which is preliminary data.</text>
</comment>
<gene>
    <name evidence="1" type="ORF">TNIN_333781</name>
</gene>
<evidence type="ECO:0000313" key="2">
    <source>
        <dbReference type="Proteomes" id="UP000886998"/>
    </source>
</evidence>
<proteinExistence type="predicted"/>
<dbReference type="EMBL" id="BMAV01018626">
    <property type="protein sequence ID" value="GFY71117.1"/>
    <property type="molecule type" value="Genomic_DNA"/>
</dbReference>
<evidence type="ECO:0000313" key="1">
    <source>
        <dbReference type="EMBL" id="GFY71117.1"/>
    </source>
</evidence>
<protein>
    <submittedName>
        <fullName evidence="1">Uncharacterized protein</fullName>
    </submittedName>
</protein>
<keyword evidence="2" id="KW-1185">Reference proteome</keyword>